<dbReference type="AlphaFoldDB" id="A0AAV6TRG0"/>
<dbReference type="Proteomes" id="UP000827092">
    <property type="component" value="Unassembled WGS sequence"/>
</dbReference>
<keyword evidence="3" id="KW-1185">Reference proteome</keyword>
<organism evidence="2 3">
    <name type="scientific">Oedothorax gibbosus</name>
    <dbReference type="NCBI Taxonomy" id="931172"/>
    <lineage>
        <taxon>Eukaryota</taxon>
        <taxon>Metazoa</taxon>
        <taxon>Ecdysozoa</taxon>
        <taxon>Arthropoda</taxon>
        <taxon>Chelicerata</taxon>
        <taxon>Arachnida</taxon>
        <taxon>Araneae</taxon>
        <taxon>Araneomorphae</taxon>
        <taxon>Entelegynae</taxon>
        <taxon>Araneoidea</taxon>
        <taxon>Linyphiidae</taxon>
        <taxon>Erigoninae</taxon>
        <taxon>Oedothorax</taxon>
    </lineage>
</organism>
<gene>
    <name evidence="2" type="ORF">JTE90_022587</name>
</gene>
<dbReference type="EMBL" id="JAFNEN010001314">
    <property type="protein sequence ID" value="KAG8174123.1"/>
    <property type="molecule type" value="Genomic_DNA"/>
</dbReference>
<feature type="region of interest" description="Disordered" evidence="1">
    <location>
        <begin position="95"/>
        <end position="117"/>
    </location>
</feature>
<comment type="caution">
    <text evidence="2">The sequence shown here is derived from an EMBL/GenBank/DDBJ whole genome shotgun (WGS) entry which is preliminary data.</text>
</comment>
<proteinExistence type="predicted"/>
<protein>
    <submittedName>
        <fullName evidence="2">Uncharacterized protein</fullName>
    </submittedName>
</protein>
<evidence type="ECO:0000256" key="1">
    <source>
        <dbReference type="SAM" id="MobiDB-lite"/>
    </source>
</evidence>
<evidence type="ECO:0000313" key="3">
    <source>
        <dbReference type="Proteomes" id="UP000827092"/>
    </source>
</evidence>
<accession>A0AAV6TRG0</accession>
<reference evidence="2 3" key="1">
    <citation type="journal article" date="2022" name="Nat. Ecol. Evol.">
        <title>A masculinizing supergene underlies an exaggerated male reproductive morph in a spider.</title>
        <authorList>
            <person name="Hendrickx F."/>
            <person name="De Corte Z."/>
            <person name="Sonet G."/>
            <person name="Van Belleghem S.M."/>
            <person name="Kostlbacher S."/>
            <person name="Vangestel C."/>
        </authorList>
    </citation>
    <scope>NUCLEOTIDE SEQUENCE [LARGE SCALE GENOMIC DNA]</scope>
    <source>
        <strain evidence="2">W744_W776</strain>
    </source>
</reference>
<evidence type="ECO:0000313" key="2">
    <source>
        <dbReference type="EMBL" id="KAG8174123.1"/>
    </source>
</evidence>
<name>A0AAV6TRG0_9ARAC</name>
<sequence>MCLIVPRSLALIGLSYWRLHSFKVLQLYETFVASGYLIARPFNVRGTSTLACIDSDFARATVSYSSSKSSPMLVVDKELFRFEWMKQVLRQQKDLNSPRKAKIDPRNFFKSRKESQV</sequence>